<feature type="transmembrane region" description="Helical" evidence="8">
    <location>
        <begin position="83"/>
        <end position="104"/>
    </location>
</feature>
<evidence type="ECO:0000313" key="9">
    <source>
        <dbReference type="EMBL" id="MCY8316376.1"/>
    </source>
</evidence>
<feature type="transmembrane region" description="Helical" evidence="8">
    <location>
        <begin position="335"/>
        <end position="354"/>
    </location>
</feature>
<sequence>MSSPKSKITTAQATVIIINYMLAAGVLTLPRTVTEQTKSPDGWISVLLGGGIAIIAGIVIVKLSQQYPKETFYEYSGHIVGKWLGTFISLIFITYFLTLSAFEVRVMSEIVVFFLLEGTPSWAIVMTVLWIGLYSITQGLDPIARLFEMIFPVTVIIFLTVALMSIGIFEINNLRPVLGDGIMPVLKGVKTTALSFTCSEIMLILVAFMKKPKKAVKVVIIGTGVVTCFYIITVVMVIGAISVDGVVTRTWPALDLMRSFEISGLIFERFESFLLVIWIMQLFATFTITFYAASLGVSQVFKKKPISCMFGLLPVVFILSSMPKNENDVFILGDLVSHLALYIFGALPILLLVISKWRKRGET</sequence>
<dbReference type="Pfam" id="PF03845">
    <property type="entry name" value="Spore_permease"/>
    <property type="match status" value="1"/>
</dbReference>
<dbReference type="RefSeq" id="WP_268542956.1">
    <property type="nucleotide sequence ID" value="NZ_JALAOH010000013.1"/>
</dbReference>
<dbReference type="GO" id="GO:0009847">
    <property type="term" value="P:spore germination"/>
    <property type="evidence" value="ECO:0007669"/>
    <property type="project" value="InterPro"/>
</dbReference>
<evidence type="ECO:0000313" key="10">
    <source>
        <dbReference type="Proteomes" id="UP001067121"/>
    </source>
</evidence>
<feature type="transmembrane region" description="Helical" evidence="8">
    <location>
        <begin position="215"/>
        <end position="241"/>
    </location>
</feature>
<evidence type="ECO:0000256" key="4">
    <source>
        <dbReference type="ARBA" id="ARBA00022544"/>
    </source>
</evidence>
<evidence type="ECO:0000256" key="5">
    <source>
        <dbReference type="ARBA" id="ARBA00022692"/>
    </source>
</evidence>
<evidence type="ECO:0000256" key="2">
    <source>
        <dbReference type="ARBA" id="ARBA00007998"/>
    </source>
</evidence>
<dbReference type="InterPro" id="IPR004761">
    <property type="entry name" value="Spore_GerAB"/>
</dbReference>
<keyword evidence="4" id="KW-0309">Germination</keyword>
<keyword evidence="3" id="KW-0813">Transport</keyword>
<dbReference type="AlphaFoldDB" id="A0AAP3CHF0"/>
<evidence type="ECO:0000256" key="1">
    <source>
        <dbReference type="ARBA" id="ARBA00004141"/>
    </source>
</evidence>
<gene>
    <name evidence="9" type="ORF">MOC71_06410</name>
</gene>
<evidence type="ECO:0000256" key="3">
    <source>
        <dbReference type="ARBA" id="ARBA00022448"/>
    </source>
</evidence>
<dbReference type="GO" id="GO:0016020">
    <property type="term" value="C:membrane"/>
    <property type="evidence" value="ECO:0007669"/>
    <property type="project" value="UniProtKB-SubCell"/>
</dbReference>
<dbReference type="Gene3D" id="1.20.1740.10">
    <property type="entry name" value="Amino acid/polyamine transporter I"/>
    <property type="match status" value="1"/>
</dbReference>
<dbReference type="NCBIfam" id="TIGR00912">
    <property type="entry name" value="2A0309"/>
    <property type="match status" value="1"/>
</dbReference>
<dbReference type="PANTHER" id="PTHR34975">
    <property type="entry name" value="SPORE GERMINATION PROTEIN A2"/>
    <property type="match status" value="1"/>
</dbReference>
<name>A0AAP3CHF0_BACVA</name>
<feature type="transmembrane region" description="Helical" evidence="8">
    <location>
        <begin position="146"/>
        <end position="169"/>
    </location>
</feature>
<comment type="subcellular location">
    <subcellularLocation>
        <location evidence="1">Membrane</location>
        <topology evidence="1">Multi-pass membrane protein</topology>
    </subcellularLocation>
</comment>
<feature type="transmembrane region" description="Helical" evidence="8">
    <location>
        <begin position="12"/>
        <end position="30"/>
    </location>
</feature>
<comment type="caution">
    <text evidence="9">The sequence shown here is derived from an EMBL/GenBank/DDBJ whole genome shotgun (WGS) entry which is preliminary data.</text>
</comment>
<feature type="transmembrane region" description="Helical" evidence="8">
    <location>
        <begin position="42"/>
        <end position="63"/>
    </location>
</feature>
<keyword evidence="6 8" id="KW-1133">Transmembrane helix</keyword>
<evidence type="ECO:0000256" key="7">
    <source>
        <dbReference type="ARBA" id="ARBA00023136"/>
    </source>
</evidence>
<feature type="transmembrane region" description="Helical" evidence="8">
    <location>
        <begin position="110"/>
        <end position="134"/>
    </location>
</feature>
<comment type="similarity">
    <text evidence="2">Belongs to the amino acid-polyamine-organocation (APC) superfamily. Spore germination protein (SGP) (TC 2.A.3.9) family.</text>
</comment>
<dbReference type="Proteomes" id="UP001067121">
    <property type="component" value="Unassembled WGS sequence"/>
</dbReference>
<dbReference type="EMBL" id="JALAOH010000013">
    <property type="protein sequence ID" value="MCY8316376.1"/>
    <property type="molecule type" value="Genomic_DNA"/>
</dbReference>
<accession>A0AAP3CHF0</accession>
<evidence type="ECO:0000256" key="6">
    <source>
        <dbReference type="ARBA" id="ARBA00022989"/>
    </source>
</evidence>
<feature type="transmembrane region" description="Helical" evidence="8">
    <location>
        <begin position="273"/>
        <end position="293"/>
    </location>
</feature>
<protein>
    <submittedName>
        <fullName evidence="9">Spore germination protein</fullName>
    </submittedName>
</protein>
<dbReference type="PANTHER" id="PTHR34975:SF2">
    <property type="entry name" value="SPORE GERMINATION PROTEIN A2"/>
    <property type="match status" value="1"/>
</dbReference>
<feature type="transmembrane region" description="Helical" evidence="8">
    <location>
        <begin position="305"/>
        <end position="323"/>
    </location>
</feature>
<reference evidence="9" key="1">
    <citation type="submission" date="2022-02" db="EMBL/GenBank/DDBJ databases">
        <title>Crop Bioprotection Bacillus Genome Sequencing.</title>
        <authorList>
            <person name="Dunlap C."/>
        </authorList>
    </citation>
    <scope>NUCLEOTIDE SEQUENCE</scope>
    <source>
        <strain evidence="9">98-1</strain>
    </source>
</reference>
<keyword evidence="7 8" id="KW-0472">Membrane</keyword>
<evidence type="ECO:0000256" key="8">
    <source>
        <dbReference type="SAM" id="Phobius"/>
    </source>
</evidence>
<organism evidence="9 10">
    <name type="scientific">Bacillus vallismortis</name>
    <dbReference type="NCBI Taxonomy" id="72361"/>
    <lineage>
        <taxon>Bacteria</taxon>
        <taxon>Bacillati</taxon>
        <taxon>Bacillota</taxon>
        <taxon>Bacilli</taxon>
        <taxon>Bacillales</taxon>
        <taxon>Bacillaceae</taxon>
        <taxon>Bacillus</taxon>
    </lineage>
</organism>
<proteinExistence type="inferred from homology"/>
<keyword evidence="5 8" id="KW-0812">Transmembrane</keyword>